<dbReference type="Gene3D" id="3.30.1300.90">
    <property type="entry name" value="PilM protein, N-terminal domain"/>
    <property type="match status" value="1"/>
</dbReference>
<comment type="caution">
    <text evidence="2">The sequence shown here is derived from an EMBL/GenBank/DDBJ whole genome shotgun (WGS) entry which is preliminary data.</text>
</comment>
<dbReference type="AlphaFoldDB" id="A0A6I1I9X5"/>
<proteinExistence type="predicted"/>
<name>A0A6I1I9X5_9BURK</name>
<dbReference type="Proteomes" id="UP000468717">
    <property type="component" value="Unassembled WGS sequence"/>
</dbReference>
<dbReference type="Gene3D" id="6.20.120.30">
    <property type="entry name" value="PilM protein, C-terminal domain"/>
    <property type="match status" value="1"/>
</dbReference>
<dbReference type="InterPro" id="IPR041884">
    <property type="entry name" value="PilM_C-ter"/>
</dbReference>
<feature type="region of interest" description="Disordered" evidence="1">
    <location>
        <begin position="15"/>
        <end position="37"/>
    </location>
</feature>
<sequence length="193" mass="20799">MTGSRSRSTRVLFWRRRLRRRRPPPPATAPAIPLPGPPARRRGDAMWMLWLLFALGALAGHVALSGQTGQLLAAPARAGDLAQNMAVYRTAVMAYVAAHAGFSGTVADGDLSLPSWYVRLPWWRNHVADGMVTVYAVPPPTGFSAELQRLARGSMLAGEARGGRLHTPDFGDTGIALPAMVPDFAPVWLAPID</sequence>
<reference evidence="2 3" key="1">
    <citation type="submission" date="2019-10" db="EMBL/GenBank/DDBJ databases">
        <title>Three novel species isolated from a subtropical stream in China.</title>
        <authorList>
            <person name="Lu H."/>
        </authorList>
    </citation>
    <scope>NUCLEOTIDE SEQUENCE [LARGE SCALE GENOMIC DNA]</scope>
    <source>
        <strain evidence="2 3">FT13W</strain>
    </source>
</reference>
<dbReference type="Pfam" id="PF07419">
    <property type="entry name" value="PilM"/>
    <property type="match status" value="1"/>
</dbReference>
<keyword evidence="3" id="KW-1185">Reference proteome</keyword>
<evidence type="ECO:0000313" key="2">
    <source>
        <dbReference type="EMBL" id="KAB8065246.1"/>
    </source>
</evidence>
<feature type="compositionally biased region" description="Pro residues" evidence="1">
    <location>
        <begin position="24"/>
        <end position="37"/>
    </location>
</feature>
<organism evidence="2 3">
    <name type="scientific">Janthinobacterium violaceinigrum</name>
    <dbReference type="NCBI Taxonomy" id="2654252"/>
    <lineage>
        <taxon>Bacteria</taxon>
        <taxon>Pseudomonadati</taxon>
        <taxon>Pseudomonadota</taxon>
        <taxon>Betaproteobacteria</taxon>
        <taxon>Burkholderiales</taxon>
        <taxon>Oxalobacteraceae</taxon>
        <taxon>Janthinobacterium</taxon>
    </lineage>
</organism>
<evidence type="ECO:0000256" key="1">
    <source>
        <dbReference type="SAM" id="MobiDB-lite"/>
    </source>
</evidence>
<dbReference type="InterPro" id="IPR009987">
    <property type="entry name" value="IM_PilM"/>
</dbReference>
<gene>
    <name evidence="2" type="primary">pilM</name>
    <name evidence="2" type="ORF">GCN75_09600</name>
</gene>
<dbReference type="EMBL" id="WFLI01000008">
    <property type="protein sequence ID" value="KAB8065246.1"/>
    <property type="molecule type" value="Genomic_DNA"/>
</dbReference>
<evidence type="ECO:0000313" key="3">
    <source>
        <dbReference type="Proteomes" id="UP000468717"/>
    </source>
</evidence>
<accession>A0A6I1I9X5</accession>
<protein>
    <submittedName>
        <fullName evidence="2">Type IV pilus biogenesis protein PilM</fullName>
    </submittedName>
</protein>
<dbReference type="InterPro" id="IPR041883">
    <property type="entry name" value="PilM_N-ter"/>
</dbReference>